<comment type="caution">
    <text evidence="1">The sequence shown here is derived from an EMBL/GenBank/DDBJ whole genome shotgun (WGS) entry which is preliminary data.</text>
</comment>
<sequence length="119" mass="13715">MSSRAARETTSRLDHPAYIIFLFYEELCRNLKTRARNGALLLAEECVRGGFFSEYAWWGSRVSNEKGGKRFVVCRGKIRATSSRLDTAENAEECIGEEIEGKMWLRNWIHAQLCFPHDP</sequence>
<proteinExistence type="predicted"/>
<reference evidence="1 2" key="1">
    <citation type="submission" date="2024-09" db="EMBL/GenBank/DDBJ databases">
        <title>Rethinking Asexuality: The Enigmatic Case of Functional Sexual Genes in Lepraria (Stereocaulaceae).</title>
        <authorList>
            <person name="Doellman M."/>
            <person name="Sun Y."/>
            <person name="Barcenas-Pena A."/>
            <person name="Lumbsch H.T."/>
            <person name="Grewe F."/>
        </authorList>
    </citation>
    <scope>NUCLEOTIDE SEQUENCE [LARGE SCALE GENOMIC DNA]</scope>
    <source>
        <strain evidence="1 2">Grewe 0041</strain>
    </source>
</reference>
<dbReference type="Proteomes" id="UP001590951">
    <property type="component" value="Unassembled WGS sequence"/>
</dbReference>
<protein>
    <submittedName>
        <fullName evidence="1">Uncharacterized protein</fullName>
    </submittedName>
</protein>
<accession>A0ABR4AW59</accession>
<evidence type="ECO:0000313" key="1">
    <source>
        <dbReference type="EMBL" id="KAL2049705.1"/>
    </source>
</evidence>
<dbReference type="EMBL" id="JBHFEH010000059">
    <property type="protein sequence ID" value="KAL2049705.1"/>
    <property type="molecule type" value="Genomic_DNA"/>
</dbReference>
<evidence type="ECO:0000313" key="2">
    <source>
        <dbReference type="Proteomes" id="UP001590951"/>
    </source>
</evidence>
<gene>
    <name evidence="1" type="ORF">ABVK25_010046</name>
</gene>
<name>A0ABR4AW59_9LECA</name>
<organism evidence="1 2">
    <name type="scientific">Lepraria finkii</name>
    <dbReference type="NCBI Taxonomy" id="1340010"/>
    <lineage>
        <taxon>Eukaryota</taxon>
        <taxon>Fungi</taxon>
        <taxon>Dikarya</taxon>
        <taxon>Ascomycota</taxon>
        <taxon>Pezizomycotina</taxon>
        <taxon>Lecanoromycetes</taxon>
        <taxon>OSLEUM clade</taxon>
        <taxon>Lecanoromycetidae</taxon>
        <taxon>Lecanorales</taxon>
        <taxon>Lecanorineae</taxon>
        <taxon>Stereocaulaceae</taxon>
        <taxon>Lepraria</taxon>
    </lineage>
</organism>
<keyword evidence="2" id="KW-1185">Reference proteome</keyword>